<evidence type="ECO:0008006" key="5">
    <source>
        <dbReference type="Google" id="ProtNLM"/>
    </source>
</evidence>
<evidence type="ECO:0000256" key="1">
    <source>
        <dbReference type="SAM" id="MobiDB-lite"/>
    </source>
</evidence>
<organism evidence="3 4">
    <name type="scientific">Mycolicibacterium peregrinum</name>
    <name type="common">Mycobacterium peregrinum</name>
    <dbReference type="NCBI Taxonomy" id="43304"/>
    <lineage>
        <taxon>Bacteria</taxon>
        <taxon>Bacillati</taxon>
        <taxon>Actinomycetota</taxon>
        <taxon>Actinomycetes</taxon>
        <taxon>Mycobacteriales</taxon>
        <taxon>Mycobacteriaceae</taxon>
        <taxon>Mycolicibacterium</taxon>
    </lineage>
</organism>
<dbReference type="RefSeq" id="WP_064930384.1">
    <property type="nucleotide sequence ID" value="NZ_LZSO01000011.1"/>
</dbReference>
<dbReference type="Pfam" id="PF09534">
    <property type="entry name" value="Trp_oprn_chp"/>
    <property type="match status" value="1"/>
</dbReference>
<proteinExistence type="predicted"/>
<dbReference type="InterPro" id="IPR019051">
    <property type="entry name" value="Trp_biosyn_TM_oprn/chp"/>
</dbReference>
<feature type="transmembrane region" description="Helical" evidence="2">
    <location>
        <begin position="74"/>
        <end position="96"/>
    </location>
</feature>
<feature type="transmembrane region" description="Helical" evidence="2">
    <location>
        <begin position="125"/>
        <end position="145"/>
    </location>
</feature>
<name>A0A1A0REF1_MYCPR</name>
<dbReference type="AlphaFoldDB" id="A0A1A0REF1"/>
<comment type="caution">
    <text evidence="3">The sequence shown here is derived from an EMBL/GenBank/DDBJ whole genome shotgun (WGS) entry which is preliminary data.</text>
</comment>
<feature type="transmembrane region" description="Helical" evidence="2">
    <location>
        <begin position="45"/>
        <end position="67"/>
    </location>
</feature>
<accession>A0A1A0REF1</accession>
<keyword evidence="2" id="KW-0472">Membrane</keyword>
<evidence type="ECO:0000313" key="3">
    <source>
        <dbReference type="EMBL" id="OBB32697.1"/>
    </source>
</evidence>
<dbReference type="InterPro" id="IPR011746">
    <property type="entry name" value="Trp_synth-assoc_CHP"/>
</dbReference>
<gene>
    <name evidence="3" type="ORF">A5792_13350</name>
</gene>
<dbReference type="EMBL" id="LZSO01000011">
    <property type="protein sequence ID" value="OBB32697.1"/>
    <property type="molecule type" value="Genomic_DNA"/>
</dbReference>
<reference evidence="4" key="1">
    <citation type="submission" date="2016-06" db="EMBL/GenBank/DDBJ databases">
        <authorList>
            <person name="Sutton G."/>
            <person name="Brinkac L."/>
            <person name="Sanka R."/>
            <person name="Adams M."/>
            <person name="Lau E."/>
            <person name="Mehaffy C."/>
            <person name="Tameris M."/>
            <person name="Hatherill M."/>
            <person name="Hanekom W."/>
            <person name="Mahomed H."/>
            <person name="Mcshane H."/>
        </authorList>
    </citation>
    <scope>NUCLEOTIDE SEQUENCE [LARGE SCALE GENOMIC DNA]</scope>
    <source>
        <strain evidence="4">852002-51209_SCH5440388</strain>
    </source>
</reference>
<protein>
    <recommendedName>
        <fullName evidence="5">TIGR02234 family membrane protein</fullName>
    </recommendedName>
</protein>
<sequence length="206" mass="21050">MTRVAQALFVVAALLLWVASRMTWVSVTSFDGLGQPKTTALTGASWSTALIPLALLVLAAAVAVLAVHGWALRLLALLIAAASAGMGYLGISLWVIKDVAQRAADLAVVPVSQLTAAGGGTSRSFGGAVLTLVAAGCALVGAVLLMRSANSARRGTVTRYAAPAARREAARGDGGDEPMSERMLWDALDEGHDPTGDGSDPDSKGR</sequence>
<dbReference type="OrthoDB" id="4372702at2"/>
<dbReference type="Proteomes" id="UP000093902">
    <property type="component" value="Unassembled WGS sequence"/>
</dbReference>
<keyword evidence="2" id="KW-1133">Transmembrane helix</keyword>
<dbReference type="NCBIfam" id="TIGR02234">
    <property type="entry name" value="trp_oprn_chp"/>
    <property type="match status" value="1"/>
</dbReference>
<evidence type="ECO:0000256" key="2">
    <source>
        <dbReference type="SAM" id="Phobius"/>
    </source>
</evidence>
<evidence type="ECO:0000313" key="4">
    <source>
        <dbReference type="Proteomes" id="UP000093902"/>
    </source>
</evidence>
<keyword evidence="2" id="KW-0812">Transmembrane</keyword>
<feature type="region of interest" description="Disordered" evidence="1">
    <location>
        <begin position="165"/>
        <end position="206"/>
    </location>
</feature>